<feature type="region of interest" description="Disordered" evidence="7">
    <location>
        <begin position="197"/>
        <end position="237"/>
    </location>
</feature>
<evidence type="ECO:0000256" key="5">
    <source>
        <dbReference type="ARBA" id="ARBA00023125"/>
    </source>
</evidence>
<dbReference type="PANTHER" id="PTHR23080">
    <property type="entry name" value="THAP DOMAIN PROTEIN"/>
    <property type="match status" value="1"/>
</dbReference>
<dbReference type="RefSeq" id="XP_050518019.1">
    <property type="nucleotide sequence ID" value="XM_050662062.1"/>
</dbReference>
<evidence type="ECO:0000256" key="6">
    <source>
        <dbReference type="PROSITE-ProRule" id="PRU00309"/>
    </source>
</evidence>
<proteinExistence type="predicted"/>
<reference evidence="9" key="1">
    <citation type="submission" date="2025-05" db="UniProtKB">
        <authorList>
            <consortium name="EnsemblMetazoa"/>
        </authorList>
    </citation>
    <scope>IDENTIFICATION</scope>
</reference>
<keyword evidence="4" id="KW-0862">Zinc</keyword>
<dbReference type="GeneID" id="126892509"/>
<dbReference type="InterPro" id="IPR027806">
    <property type="entry name" value="HARBI1_dom"/>
</dbReference>
<evidence type="ECO:0000256" key="3">
    <source>
        <dbReference type="ARBA" id="ARBA00022771"/>
    </source>
</evidence>
<evidence type="ECO:0000256" key="4">
    <source>
        <dbReference type="ARBA" id="ARBA00022833"/>
    </source>
</evidence>
<organism evidence="9 10">
    <name type="scientific">Diabrotica virgifera virgifera</name>
    <name type="common">western corn rootworm</name>
    <dbReference type="NCBI Taxonomy" id="50390"/>
    <lineage>
        <taxon>Eukaryota</taxon>
        <taxon>Metazoa</taxon>
        <taxon>Ecdysozoa</taxon>
        <taxon>Arthropoda</taxon>
        <taxon>Hexapoda</taxon>
        <taxon>Insecta</taxon>
        <taxon>Pterygota</taxon>
        <taxon>Neoptera</taxon>
        <taxon>Endopterygota</taxon>
        <taxon>Coleoptera</taxon>
        <taxon>Polyphaga</taxon>
        <taxon>Cucujiformia</taxon>
        <taxon>Chrysomeloidea</taxon>
        <taxon>Chrysomelidae</taxon>
        <taxon>Galerucinae</taxon>
        <taxon>Diabroticina</taxon>
        <taxon>Diabroticites</taxon>
        <taxon>Diabrotica</taxon>
    </lineage>
</organism>
<comment type="cofactor">
    <cofactor evidence="1">
        <name>a divalent metal cation</name>
        <dbReference type="ChEBI" id="CHEBI:60240"/>
    </cofactor>
</comment>
<dbReference type="Pfam" id="PF13359">
    <property type="entry name" value="DDE_Tnp_4"/>
    <property type="match status" value="1"/>
</dbReference>
<keyword evidence="2" id="KW-0479">Metal-binding</keyword>
<evidence type="ECO:0000256" key="1">
    <source>
        <dbReference type="ARBA" id="ARBA00001968"/>
    </source>
</evidence>
<name>A0ABM5L6F1_DIAVI</name>
<feature type="domain" description="THAP-type" evidence="8">
    <location>
        <begin position="9"/>
        <end position="95"/>
    </location>
</feature>
<evidence type="ECO:0000256" key="7">
    <source>
        <dbReference type="SAM" id="MobiDB-lite"/>
    </source>
</evidence>
<evidence type="ECO:0000256" key="2">
    <source>
        <dbReference type="ARBA" id="ARBA00022723"/>
    </source>
</evidence>
<sequence length="528" mass="60228">MMSNIKKGCYKYCIVPNCTSTTIKTPNKIFFHVPLQTDKRKKWCKLMKRDLIGPKSIKYVCEEHFDIENDTENLIKFKLVGGTLKLKSEIYPHKFDCQKVVKPLRKSGAYEKRRKAECFNEILKDDVPSTSGCQPFEIINCDPIYEEKSVPKDPLSEDCILKSVLGSPKKKYKHKRVQVNIKTPQKNKEVQTVRFRTKKSDMENKRQNICSSPESSPSNMSVSSMSSCSSTSSDSMSNTIKPNFCKDTILKINTNIGFYLGLPEEVYFLTKQLSESIASPVRDILISLKKIRLNDPYIRLAIDFDVSTSLIGKIFNRTVPLIANRMKQFIFFPPMKQIYEKLPISFRKRYFKTVSVLDCFEIRIEKPSSAKQQSLTWSEYKHCNTIKYLISITPDGLINYISDGYGGRASDTIIFEDCDFLLNLSPGYSVMADRGFKNISHLLETKGCHLIRPPSVSANTVSSKLEVMETKRIAALRINVERSIGRLRNFSMVAPHACIDTKVICMLDFIVVIACGMVNVQNKLITCN</sequence>
<protein>
    <recommendedName>
        <fullName evidence="8">THAP-type domain-containing protein</fullName>
    </recommendedName>
</protein>
<dbReference type="EnsemblMetazoa" id="XM_050662062.1">
    <property type="protein sequence ID" value="XP_050518019.1"/>
    <property type="gene ID" value="LOC126892509"/>
</dbReference>
<dbReference type="Gene3D" id="6.20.210.20">
    <property type="entry name" value="THAP domain"/>
    <property type="match status" value="1"/>
</dbReference>
<dbReference type="Pfam" id="PF13613">
    <property type="entry name" value="HTH_Tnp_4"/>
    <property type="match status" value="1"/>
</dbReference>
<keyword evidence="3 6" id="KW-0863">Zinc-finger</keyword>
<evidence type="ECO:0000313" key="10">
    <source>
        <dbReference type="Proteomes" id="UP001652700"/>
    </source>
</evidence>
<evidence type="ECO:0000259" key="8">
    <source>
        <dbReference type="PROSITE" id="PS50950"/>
    </source>
</evidence>
<dbReference type="PROSITE" id="PS50950">
    <property type="entry name" value="ZF_THAP"/>
    <property type="match status" value="1"/>
</dbReference>
<dbReference type="InterPro" id="IPR038441">
    <property type="entry name" value="THAP_Znf_sf"/>
</dbReference>
<dbReference type="Pfam" id="PF05485">
    <property type="entry name" value="THAP"/>
    <property type="match status" value="1"/>
</dbReference>
<keyword evidence="10" id="KW-1185">Reference proteome</keyword>
<dbReference type="Proteomes" id="UP001652700">
    <property type="component" value="Unplaced"/>
</dbReference>
<dbReference type="SUPFAM" id="SSF57716">
    <property type="entry name" value="Glucocorticoid receptor-like (DNA-binding domain)"/>
    <property type="match status" value="1"/>
</dbReference>
<accession>A0ABM5L6F1</accession>
<dbReference type="InterPro" id="IPR006612">
    <property type="entry name" value="THAP_Znf"/>
</dbReference>
<dbReference type="SMART" id="SM00980">
    <property type="entry name" value="THAP"/>
    <property type="match status" value="1"/>
</dbReference>
<evidence type="ECO:0000313" key="9">
    <source>
        <dbReference type="EnsemblMetazoa" id="XP_050518019.1"/>
    </source>
</evidence>
<dbReference type="InterPro" id="IPR027805">
    <property type="entry name" value="Transposase_HTH_dom"/>
</dbReference>
<feature type="compositionally biased region" description="Low complexity" evidence="7">
    <location>
        <begin position="211"/>
        <end position="237"/>
    </location>
</feature>
<keyword evidence="5 6" id="KW-0238">DNA-binding</keyword>